<organism evidence="1 2">
    <name type="scientific">Funneliformis geosporum</name>
    <dbReference type="NCBI Taxonomy" id="1117311"/>
    <lineage>
        <taxon>Eukaryota</taxon>
        <taxon>Fungi</taxon>
        <taxon>Fungi incertae sedis</taxon>
        <taxon>Mucoromycota</taxon>
        <taxon>Glomeromycotina</taxon>
        <taxon>Glomeromycetes</taxon>
        <taxon>Glomerales</taxon>
        <taxon>Glomeraceae</taxon>
        <taxon>Funneliformis</taxon>
    </lineage>
</organism>
<name>A0A9W4TA52_9GLOM</name>
<dbReference type="AlphaFoldDB" id="A0A9W4TA52"/>
<dbReference type="OrthoDB" id="3205772at2759"/>
<sequence>HDFQLSLDICKGKRPKDIKNIPQCYINLMKRCWDIDPLKRPIASEIKKIVEN</sequence>
<accession>A0A9W4TA52</accession>
<keyword evidence="2" id="KW-1185">Reference proteome</keyword>
<dbReference type="InterPro" id="IPR011009">
    <property type="entry name" value="Kinase-like_dom_sf"/>
</dbReference>
<dbReference type="SUPFAM" id="SSF56112">
    <property type="entry name" value="Protein kinase-like (PK-like)"/>
    <property type="match status" value="1"/>
</dbReference>
<reference evidence="1" key="1">
    <citation type="submission" date="2022-08" db="EMBL/GenBank/DDBJ databases">
        <authorList>
            <person name="Kallberg Y."/>
            <person name="Tangrot J."/>
            <person name="Rosling A."/>
        </authorList>
    </citation>
    <scope>NUCLEOTIDE SEQUENCE</scope>
    <source>
        <strain evidence="1">Wild A</strain>
    </source>
</reference>
<protein>
    <submittedName>
        <fullName evidence="1">2973_t:CDS:1</fullName>
    </submittedName>
</protein>
<proteinExistence type="predicted"/>
<gene>
    <name evidence="1" type="ORF">FWILDA_LOCUS18192</name>
</gene>
<comment type="caution">
    <text evidence="1">The sequence shown here is derived from an EMBL/GenBank/DDBJ whole genome shotgun (WGS) entry which is preliminary data.</text>
</comment>
<dbReference type="EMBL" id="CAMKVN010016813">
    <property type="protein sequence ID" value="CAI2197669.1"/>
    <property type="molecule type" value="Genomic_DNA"/>
</dbReference>
<evidence type="ECO:0000313" key="2">
    <source>
        <dbReference type="Proteomes" id="UP001153678"/>
    </source>
</evidence>
<dbReference type="Gene3D" id="1.10.510.10">
    <property type="entry name" value="Transferase(Phosphotransferase) domain 1"/>
    <property type="match status" value="1"/>
</dbReference>
<feature type="non-terminal residue" evidence="1">
    <location>
        <position position="1"/>
    </location>
</feature>
<evidence type="ECO:0000313" key="1">
    <source>
        <dbReference type="EMBL" id="CAI2197669.1"/>
    </source>
</evidence>
<dbReference type="Proteomes" id="UP001153678">
    <property type="component" value="Unassembled WGS sequence"/>
</dbReference>
<feature type="non-terminal residue" evidence="1">
    <location>
        <position position="52"/>
    </location>
</feature>